<evidence type="ECO:0000256" key="7">
    <source>
        <dbReference type="ARBA" id="ARBA00022475"/>
    </source>
</evidence>
<evidence type="ECO:0000256" key="13">
    <source>
        <dbReference type="SAM" id="Phobius"/>
    </source>
</evidence>
<dbReference type="GO" id="GO:0005886">
    <property type="term" value="C:plasma membrane"/>
    <property type="evidence" value="ECO:0007669"/>
    <property type="project" value="UniProtKB-SubCell"/>
</dbReference>
<reference evidence="14" key="1">
    <citation type="journal article" date="2014" name="Int. J. Syst. Evol. Microbiol.">
        <title>Complete genome sequence of Corynebacterium casei LMG S-19264T (=DSM 44701T), isolated from a smear-ripened cheese.</title>
        <authorList>
            <consortium name="US DOE Joint Genome Institute (JGI-PGF)"/>
            <person name="Walter F."/>
            <person name="Albersmeier A."/>
            <person name="Kalinowski J."/>
            <person name="Ruckert C."/>
        </authorList>
    </citation>
    <scope>NUCLEOTIDE SEQUENCE</scope>
    <source>
        <strain evidence="14">KCTC 32296</strain>
    </source>
</reference>
<comment type="subcellular location">
    <subcellularLocation>
        <location evidence="2">Cell membrane</location>
        <topology evidence="2">Single-pass membrane protein</topology>
    </subcellularLocation>
</comment>
<keyword evidence="12 13" id="KW-0472">Membrane</keyword>
<evidence type="ECO:0000313" key="15">
    <source>
        <dbReference type="Proteomes" id="UP000662572"/>
    </source>
</evidence>
<dbReference type="AlphaFoldDB" id="A0A918UVS1"/>
<dbReference type="PANTHER" id="PTHR33909:SF1">
    <property type="entry name" value="SEC TRANSLOCON ACCESSORY COMPLEX SUBUNIT YAJC"/>
    <property type="match status" value="1"/>
</dbReference>
<proteinExistence type="inferred from homology"/>
<reference evidence="14" key="2">
    <citation type="submission" date="2020-09" db="EMBL/GenBank/DDBJ databases">
        <authorList>
            <person name="Sun Q."/>
            <person name="Kim S."/>
        </authorList>
    </citation>
    <scope>NUCLEOTIDE SEQUENCE</scope>
    <source>
        <strain evidence="14">KCTC 32296</strain>
    </source>
</reference>
<evidence type="ECO:0000256" key="9">
    <source>
        <dbReference type="ARBA" id="ARBA00022927"/>
    </source>
</evidence>
<keyword evidence="11" id="KW-0811">Translocation</keyword>
<dbReference type="SMART" id="SM01323">
    <property type="entry name" value="YajC"/>
    <property type="match status" value="1"/>
</dbReference>
<dbReference type="Pfam" id="PF02699">
    <property type="entry name" value="YajC"/>
    <property type="match status" value="1"/>
</dbReference>
<evidence type="ECO:0000256" key="8">
    <source>
        <dbReference type="ARBA" id="ARBA00022692"/>
    </source>
</evidence>
<gene>
    <name evidence="14" type="ORF">GCM10011273_23790</name>
</gene>
<evidence type="ECO:0000256" key="1">
    <source>
        <dbReference type="ARBA" id="ARBA00002061"/>
    </source>
</evidence>
<keyword evidence="9" id="KW-0653">Protein transport</keyword>
<accession>A0A918UVS1</accession>
<name>A0A918UVS1_9CAUL</name>
<comment type="function">
    <text evidence="1">The SecYEG-SecDF-YajC-YidC holo-translocon (HTL) protein secretase/insertase is a supercomplex required for protein secretion, insertion of proteins into membranes, and assembly of membrane protein complexes. While the SecYEG complex is essential for assembly of a number of proteins and complexes, the SecDF-YajC-YidC subcomplex facilitates these functions.</text>
</comment>
<comment type="caution">
    <text evidence="14">The sequence shown here is derived from an EMBL/GenBank/DDBJ whole genome shotgun (WGS) entry which is preliminary data.</text>
</comment>
<organism evidence="14 15">
    <name type="scientific">Asticcacaulis endophyticus</name>
    <dbReference type="NCBI Taxonomy" id="1395890"/>
    <lineage>
        <taxon>Bacteria</taxon>
        <taxon>Pseudomonadati</taxon>
        <taxon>Pseudomonadota</taxon>
        <taxon>Alphaproteobacteria</taxon>
        <taxon>Caulobacterales</taxon>
        <taxon>Caulobacteraceae</taxon>
        <taxon>Asticcacaulis</taxon>
    </lineage>
</organism>
<keyword evidence="6" id="KW-0813">Transport</keyword>
<keyword evidence="15" id="KW-1185">Reference proteome</keyword>
<comment type="subunit">
    <text evidence="4">Part of the SecDF-YidC-YajC translocase complex. The SecDF-YidC-YajC translocase forms a supercomplex with SecYEG, called the holo-translocon (HTL).</text>
</comment>
<keyword evidence="7" id="KW-1003">Cell membrane</keyword>
<dbReference type="PRINTS" id="PR01853">
    <property type="entry name" value="YAJCTRNLCASE"/>
</dbReference>
<dbReference type="EMBL" id="BMZB01000003">
    <property type="protein sequence ID" value="GGZ36685.1"/>
    <property type="molecule type" value="Genomic_DNA"/>
</dbReference>
<protein>
    <recommendedName>
        <fullName evidence="5">Sec translocon accessory complex subunit YajC</fullName>
    </recommendedName>
</protein>
<evidence type="ECO:0000256" key="10">
    <source>
        <dbReference type="ARBA" id="ARBA00022989"/>
    </source>
</evidence>
<dbReference type="Proteomes" id="UP000662572">
    <property type="component" value="Unassembled WGS sequence"/>
</dbReference>
<evidence type="ECO:0000256" key="6">
    <source>
        <dbReference type="ARBA" id="ARBA00022448"/>
    </source>
</evidence>
<evidence type="ECO:0000256" key="5">
    <source>
        <dbReference type="ARBA" id="ARBA00014962"/>
    </source>
</evidence>
<dbReference type="RefSeq" id="WP_189486798.1">
    <property type="nucleotide sequence ID" value="NZ_BMZB01000003.1"/>
</dbReference>
<feature type="transmembrane region" description="Helical" evidence="13">
    <location>
        <begin position="20"/>
        <end position="42"/>
    </location>
</feature>
<dbReference type="InterPro" id="IPR003849">
    <property type="entry name" value="Preprotein_translocase_YajC"/>
</dbReference>
<sequence length="119" mass="12638">MFATPAFAQAATDTAAASGGLASAFTSFLPLIGIFALMYFLVLRPQQKRAKEHQAQIAAIKRNDTVVLSNGMIGKVTRVEDAEVMVEIATGVNVRVVKSFITEIRTKGEPAPANDSKAA</sequence>
<evidence type="ECO:0000313" key="14">
    <source>
        <dbReference type="EMBL" id="GGZ36685.1"/>
    </source>
</evidence>
<comment type="similarity">
    <text evidence="3">Belongs to the YajC family.</text>
</comment>
<keyword evidence="8 13" id="KW-0812">Transmembrane</keyword>
<dbReference type="GO" id="GO:0015031">
    <property type="term" value="P:protein transport"/>
    <property type="evidence" value="ECO:0007669"/>
    <property type="project" value="UniProtKB-KW"/>
</dbReference>
<evidence type="ECO:0000256" key="2">
    <source>
        <dbReference type="ARBA" id="ARBA00004162"/>
    </source>
</evidence>
<evidence type="ECO:0000256" key="3">
    <source>
        <dbReference type="ARBA" id="ARBA00006742"/>
    </source>
</evidence>
<dbReference type="NCBIfam" id="TIGR00739">
    <property type="entry name" value="yajC"/>
    <property type="match status" value="1"/>
</dbReference>
<keyword evidence="10 13" id="KW-1133">Transmembrane helix</keyword>
<dbReference type="PANTHER" id="PTHR33909">
    <property type="entry name" value="SEC TRANSLOCON ACCESSORY COMPLEX SUBUNIT YAJC"/>
    <property type="match status" value="1"/>
</dbReference>
<evidence type="ECO:0000256" key="4">
    <source>
        <dbReference type="ARBA" id="ARBA00011718"/>
    </source>
</evidence>
<evidence type="ECO:0000256" key="11">
    <source>
        <dbReference type="ARBA" id="ARBA00023010"/>
    </source>
</evidence>
<evidence type="ECO:0000256" key="12">
    <source>
        <dbReference type="ARBA" id="ARBA00023136"/>
    </source>
</evidence>